<dbReference type="InterPro" id="IPR005720">
    <property type="entry name" value="Dihydroorotate_DH_cat"/>
</dbReference>
<keyword evidence="6" id="KW-0560">Oxidoreductase</keyword>
<reference evidence="8 9" key="1">
    <citation type="submission" date="2016-11" db="EMBL/GenBank/DDBJ databases">
        <authorList>
            <person name="Jaros S."/>
            <person name="Januszkiewicz K."/>
            <person name="Wedrychowicz H."/>
        </authorList>
    </citation>
    <scope>NUCLEOTIDE SEQUENCE [LARGE SCALE GENOMIC DNA]</scope>
    <source>
        <strain evidence="8 9">DSM 5091</strain>
    </source>
</reference>
<dbReference type="InterPro" id="IPR012135">
    <property type="entry name" value="Dihydroorotate_DH_1_2"/>
</dbReference>
<dbReference type="GO" id="GO:0005737">
    <property type="term" value="C:cytoplasm"/>
    <property type="evidence" value="ECO:0007669"/>
    <property type="project" value="InterPro"/>
</dbReference>
<dbReference type="GO" id="GO:0004152">
    <property type="term" value="F:dihydroorotate dehydrogenase activity"/>
    <property type="evidence" value="ECO:0007669"/>
    <property type="project" value="InterPro"/>
</dbReference>
<comment type="pathway">
    <text evidence="2">Pyrimidine metabolism; UMP biosynthesis via de novo pathway.</text>
</comment>
<organism evidence="8 9">
    <name type="scientific">Malonomonas rubra DSM 5091</name>
    <dbReference type="NCBI Taxonomy" id="1122189"/>
    <lineage>
        <taxon>Bacteria</taxon>
        <taxon>Pseudomonadati</taxon>
        <taxon>Thermodesulfobacteriota</taxon>
        <taxon>Desulfuromonadia</taxon>
        <taxon>Desulfuromonadales</taxon>
        <taxon>Geopsychrobacteraceae</taxon>
        <taxon>Malonomonas</taxon>
    </lineage>
</organism>
<dbReference type="NCBIfam" id="NF005741">
    <property type="entry name" value="PRK07565.1"/>
    <property type="match status" value="1"/>
</dbReference>
<evidence type="ECO:0000256" key="5">
    <source>
        <dbReference type="ARBA" id="ARBA00022975"/>
    </source>
</evidence>
<dbReference type="GO" id="GO:0044205">
    <property type="term" value="P:'de novo' UMP biosynthetic process"/>
    <property type="evidence" value="ECO:0007669"/>
    <property type="project" value="UniProtKB-UniPathway"/>
</dbReference>
<dbReference type="OrthoDB" id="9794954at2"/>
<dbReference type="SUPFAM" id="SSF51395">
    <property type="entry name" value="FMN-linked oxidoreductases"/>
    <property type="match status" value="1"/>
</dbReference>
<dbReference type="InterPro" id="IPR050074">
    <property type="entry name" value="DHO_dehydrogenase"/>
</dbReference>
<dbReference type="PANTHER" id="PTHR48109:SF3">
    <property type="entry name" value="SLL0744 PROTEIN"/>
    <property type="match status" value="1"/>
</dbReference>
<evidence type="ECO:0000256" key="4">
    <source>
        <dbReference type="ARBA" id="ARBA00022643"/>
    </source>
</evidence>
<dbReference type="PANTHER" id="PTHR48109">
    <property type="entry name" value="DIHYDROOROTATE DEHYDROGENASE (QUINONE), MITOCHONDRIAL-RELATED"/>
    <property type="match status" value="1"/>
</dbReference>
<keyword evidence="9" id="KW-1185">Reference proteome</keyword>
<dbReference type="InterPro" id="IPR013785">
    <property type="entry name" value="Aldolase_TIM"/>
</dbReference>
<proteinExistence type="predicted"/>
<evidence type="ECO:0000313" key="8">
    <source>
        <dbReference type="EMBL" id="SHJ16747.1"/>
    </source>
</evidence>
<evidence type="ECO:0000256" key="2">
    <source>
        <dbReference type="ARBA" id="ARBA00004725"/>
    </source>
</evidence>
<dbReference type="STRING" id="1122189.SAMN02745165_01672"/>
<evidence type="ECO:0000256" key="6">
    <source>
        <dbReference type="ARBA" id="ARBA00023002"/>
    </source>
</evidence>
<dbReference type="GO" id="GO:0006207">
    <property type="term" value="P:'de novo' pyrimidine nucleobase biosynthetic process"/>
    <property type="evidence" value="ECO:0007669"/>
    <property type="project" value="TreeGrafter"/>
</dbReference>
<dbReference type="RefSeq" id="WP_072907790.1">
    <property type="nucleotide sequence ID" value="NZ_FQZT01000005.1"/>
</dbReference>
<keyword evidence="3" id="KW-0285">Flavoprotein</keyword>
<dbReference type="EMBL" id="FQZT01000005">
    <property type="protein sequence ID" value="SHJ16747.1"/>
    <property type="molecule type" value="Genomic_DNA"/>
</dbReference>
<keyword evidence="5" id="KW-0665">Pyrimidine biosynthesis</keyword>
<gene>
    <name evidence="8" type="ORF">SAMN02745165_01672</name>
</gene>
<feature type="domain" description="Dihydroorotate dehydrogenase catalytic" evidence="7">
    <location>
        <begin position="4"/>
        <end position="289"/>
    </location>
</feature>
<evidence type="ECO:0000256" key="3">
    <source>
        <dbReference type="ARBA" id="ARBA00022630"/>
    </source>
</evidence>
<keyword evidence="4" id="KW-0288">FMN</keyword>
<evidence type="ECO:0000259" key="7">
    <source>
        <dbReference type="Pfam" id="PF01180"/>
    </source>
</evidence>
<dbReference type="Proteomes" id="UP000184171">
    <property type="component" value="Unassembled WGS sequence"/>
</dbReference>
<dbReference type="Pfam" id="PF01180">
    <property type="entry name" value="DHO_dh"/>
    <property type="match status" value="1"/>
</dbReference>
<dbReference type="UniPathway" id="UPA00070"/>
<sequence length="331" mass="37012">MLDLSTKFMGLSLKNPIIAGSSGLSSSVAGIKKLEEGGAGAIVLKSIFEEEILHEMNDLMKDLPETSRYLERFDTLDLDLKSENLKKYKSLISDAKSAVAIPIVASINCTYSYDWIEYAEHLESAGADALELNMFFLPTDLERSADEMERAYFNVIEKVLNKVSIPVALKISPYFTCLGQTIQKLSTQGISGLTLFNRFYSPDFDIEELKVTQNNILSTPGDLAISLRWMALMSQKVDCDLAASTGVHDGEAVIKQLLAGAQAVQVVSTLYKNGPFYIQTMLDQLKDWMTRHGHSKLEDFRGKMSQNKSTNPATYERVQFMKYFSGYEEIL</sequence>
<dbReference type="PIRSF" id="PIRSF000164">
    <property type="entry name" value="DHO_oxidase"/>
    <property type="match status" value="1"/>
</dbReference>
<accession>A0A1M6H3E0</accession>
<evidence type="ECO:0000313" key="9">
    <source>
        <dbReference type="Proteomes" id="UP000184171"/>
    </source>
</evidence>
<comment type="cofactor">
    <cofactor evidence="1">
        <name>FMN</name>
        <dbReference type="ChEBI" id="CHEBI:58210"/>
    </cofactor>
</comment>
<name>A0A1M6H3E0_MALRU</name>
<protein>
    <submittedName>
        <fullName evidence="8">Dihydroorotate dehydrogenase (Fumarate)</fullName>
    </submittedName>
</protein>
<evidence type="ECO:0000256" key="1">
    <source>
        <dbReference type="ARBA" id="ARBA00001917"/>
    </source>
</evidence>
<dbReference type="Gene3D" id="3.20.20.70">
    <property type="entry name" value="Aldolase class I"/>
    <property type="match status" value="1"/>
</dbReference>
<dbReference type="AlphaFoldDB" id="A0A1M6H3E0"/>